<sequence length="329" mass="36283">MHRWLLAVTVMTLAIGWTVSRVSESAALQSKMETHTAAERSDITGLPASPLNQPRPYASVPNGTDPFNAQIETWIGTLSAQSEFRDWQGAQWTRYPLGAGMHGWLVLLHKNGKELGYLVVGSAEDGSLRLTEYGAGEQPLFSLQTLYRSLMQAELIDSHTDTTAYNLPLTVERLYYSPLHAVWKVSIKDGWTYIDAKTGEQLPLTAQSFETIQPLQPGPGASALPHLAKSLQLPDFDPFDNTYWITSSPLVISASTDLLAALEAEGLPVTFKANLYGRSVLAPFAVTGYHVWSDQASFIRLDQQGARYVPLDVLTQYGSFHRQRDNGSA</sequence>
<evidence type="ECO:0000313" key="2">
    <source>
        <dbReference type="EMBL" id="MFB9753165.1"/>
    </source>
</evidence>
<dbReference type="Proteomes" id="UP001589619">
    <property type="component" value="Unassembled WGS sequence"/>
</dbReference>
<comment type="caution">
    <text evidence="2">The sequence shown here is derived from an EMBL/GenBank/DDBJ whole genome shotgun (WGS) entry which is preliminary data.</text>
</comment>
<evidence type="ECO:0000256" key="1">
    <source>
        <dbReference type="SAM" id="MobiDB-lite"/>
    </source>
</evidence>
<organism evidence="2 3">
    <name type="scientific">Paenibacillus hodogayensis</name>
    <dbReference type="NCBI Taxonomy" id="279208"/>
    <lineage>
        <taxon>Bacteria</taxon>
        <taxon>Bacillati</taxon>
        <taxon>Bacillota</taxon>
        <taxon>Bacilli</taxon>
        <taxon>Bacillales</taxon>
        <taxon>Paenibacillaceae</taxon>
        <taxon>Paenibacillus</taxon>
    </lineage>
</organism>
<dbReference type="RefSeq" id="WP_344902173.1">
    <property type="nucleotide sequence ID" value="NZ_BAAAYO010000001.1"/>
</dbReference>
<feature type="compositionally biased region" description="Basic and acidic residues" evidence="1">
    <location>
        <begin position="33"/>
        <end position="42"/>
    </location>
</feature>
<evidence type="ECO:0000313" key="3">
    <source>
        <dbReference type="Proteomes" id="UP001589619"/>
    </source>
</evidence>
<evidence type="ECO:0008006" key="4">
    <source>
        <dbReference type="Google" id="ProtNLM"/>
    </source>
</evidence>
<reference evidence="2 3" key="1">
    <citation type="submission" date="2024-09" db="EMBL/GenBank/DDBJ databases">
        <authorList>
            <person name="Sun Q."/>
            <person name="Mori K."/>
        </authorList>
    </citation>
    <scope>NUCLEOTIDE SEQUENCE [LARGE SCALE GENOMIC DNA]</scope>
    <source>
        <strain evidence="2 3">JCM 12520</strain>
    </source>
</reference>
<proteinExistence type="predicted"/>
<feature type="region of interest" description="Disordered" evidence="1">
    <location>
        <begin position="33"/>
        <end position="54"/>
    </location>
</feature>
<gene>
    <name evidence="2" type="ORF">ACFFNY_16485</name>
</gene>
<accession>A0ABV5VXY7</accession>
<protein>
    <recommendedName>
        <fullName evidence="4">DUF4340 domain-containing protein</fullName>
    </recommendedName>
</protein>
<keyword evidence="3" id="KW-1185">Reference proteome</keyword>
<dbReference type="EMBL" id="JBHMAG010000012">
    <property type="protein sequence ID" value="MFB9753165.1"/>
    <property type="molecule type" value="Genomic_DNA"/>
</dbReference>
<name>A0ABV5VXY7_9BACL</name>